<keyword evidence="6" id="KW-0564">Palmitate</keyword>
<evidence type="ECO:0000256" key="1">
    <source>
        <dbReference type="ARBA" id="ARBA00004141"/>
    </source>
</evidence>
<comment type="subcellular location">
    <subcellularLocation>
        <location evidence="1">Membrane</location>
        <topology evidence="1">Multi-pass membrane protein</topology>
    </subcellularLocation>
</comment>
<dbReference type="InterPro" id="IPR039859">
    <property type="entry name" value="PFA4/ZDH16/20/ERF2-like"/>
</dbReference>
<dbReference type="STRING" id="4846.A0A367IP94"/>
<evidence type="ECO:0000256" key="4">
    <source>
        <dbReference type="ARBA" id="ARBA00022989"/>
    </source>
</evidence>
<evidence type="ECO:0000256" key="3">
    <source>
        <dbReference type="ARBA" id="ARBA00022692"/>
    </source>
</evidence>
<feature type="transmembrane region" description="Helical" evidence="10">
    <location>
        <begin position="63"/>
        <end position="89"/>
    </location>
</feature>
<evidence type="ECO:0000256" key="5">
    <source>
        <dbReference type="ARBA" id="ARBA00023136"/>
    </source>
</evidence>
<dbReference type="InterPro" id="IPR001594">
    <property type="entry name" value="Palmitoyltrfase_DHHC"/>
</dbReference>
<comment type="catalytic activity">
    <reaction evidence="9 10">
        <text>L-cysteinyl-[protein] + hexadecanoyl-CoA = S-hexadecanoyl-L-cysteinyl-[protein] + CoA</text>
        <dbReference type="Rhea" id="RHEA:36683"/>
        <dbReference type="Rhea" id="RHEA-COMP:10131"/>
        <dbReference type="Rhea" id="RHEA-COMP:11032"/>
        <dbReference type="ChEBI" id="CHEBI:29950"/>
        <dbReference type="ChEBI" id="CHEBI:57287"/>
        <dbReference type="ChEBI" id="CHEBI:57379"/>
        <dbReference type="ChEBI" id="CHEBI:74151"/>
        <dbReference type="EC" id="2.3.1.225"/>
    </reaction>
</comment>
<evidence type="ECO:0000259" key="12">
    <source>
        <dbReference type="Pfam" id="PF01529"/>
    </source>
</evidence>
<sequence length="258" mass="30179">MDHHCPWINNCVGHENYGHFFRFIVFVDLACIYHLALLVGRVRAIMEAIRHFQFDAEPSTFQIIMIVSNFVLSFVVLFAVGTLSGYQFYCLLRNQTNIEAWERGKVETLVRRGKIRPVDYPYDISLYKNLCQVLGTNPLFWLFPQKAPGDGLVFPVIPQTDPRLPYYWPPRDPDDLRPSIFSAKYKRQQEAKRLMIEDMENESDGYYDSGSCLDSDEYDEEESMKSFINSRLYDISGTYVQSEEEDDDIPLSQYKKKE</sequence>
<comment type="domain">
    <text evidence="10">The DHHC domain is required for palmitoyltransferase activity.</text>
</comment>
<comment type="similarity">
    <text evidence="10">Belongs to the DHHC palmitoyltransferase family.</text>
</comment>
<dbReference type="OrthoDB" id="331948at2759"/>
<keyword evidence="5 10" id="KW-0472">Membrane</keyword>
<feature type="region of interest" description="Disordered" evidence="11">
    <location>
        <begin position="239"/>
        <end position="258"/>
    </location>
</feature>
<keyword evidence="2 10" id="KW-0808">Transferase</keyword>
<dbReference type="PROSITE" id="PS50216">
    <property type="entry name" value="DHHC"/>
    <property type="match status" value="1"/>
</dbReference>
<dbReference type="AlphaFoldDB" id="A0A367IP94"/>
<evidence type="ECO:0000256" key="2">
    <source>
        <dbReference type="ARBA" id="ARBA00022679"/>
    </source>
</evidence>
<keyword evidence="4 10" id="KW-1133">Transmembrane helix</keyword>
<keyword evidence="3 10" id="KW-0812">Transmembrane</keyword>
<dbReference type="PANTHER" id="PTHR12246">
    <property type="entry name" value="PALMITOYLTRANSFERASE ZDHHC16"/>
    <property type="match status" value="1"/>
</dbReference>
<keyword evidence="8 10" id="KW-0012">Acyltransferase</keyword>
<evidence type="ECO:0000313" key="13">
    <source>
        <dbReference type="EMBL" id="RCH79498.1"/>
    </source>
</evidence>
<dbReference type="EMBL" id="PJQM01006542">
    <property type="protein sequence ID" value="RCH79498.1"/>
    <property type="molecule type" value="Genomic_DNA"/>
</dbReference>
<comment type="caution">
    <text evidence="13">The sequence shown here is derived from an EMBL/GenBank/DDBJ whole genome shotgun (WGS) entry which is preliminary data.</text>
</comment>
<evidence type="ECO:0000256" key="10">
    <source>
        <dbReference type="RuleBase" id="RU079119"/>
    </source>
</evidence>
<evidence type="ECO:0000256" key="11">
    <source>
        <dbReference type="SAM" id="MobiDB-lite"/>
    </source>
</evidence>
<protein>
    <recommendedName>
        <fullName evidence="10">Palmitoyltransferase</fullName>
        <ecNumber evidence="10">2.3.1.225</ecNumber>
    </recommendedName>
</protein>
<feature type="domain" description="Palmitoyltransferase DHHC" evidence="12">
    <location>
        <begin position="1"/>
        <end position="102"/>
    </location>
</feature>
<reference evidence="13 14" key="1">
    <citation type="journal article" date="2018" name="G3 (Bethesda)">
        <title>Phylogenetic and Phylogenomic Definition of Rhizopus Species.</title>
        <authorList>
            <person name="Gryganskyi A.P."/>
            <person name="Golan J."/>
            <person name="Dolatabadi S."/>
            <person name="Mondo S."/>
            <person name="Robb S."/>
            <person name="Idnurm A."/>
            <person name="Muszewska A."/>
            <person name="Steczkiewicz K."/>
            <person name="Masonjones S."/>
            <person name="Liao H.L."/>
            <person name="Gajdeczka M.T."/>
            <person name="Anike F."/>
            <person name="Vuek A."/>
            <person name="Anishchenko I.M."/>
            <person name="Voigt K."/>
            <person name="de Hoog G.S."/>
            <person name="Smith M.E."/>
            <person name="Heitman J."/>
            <person name="Vilgalys R."/>
            <person name="Stajich J.E."/>
        </authorList>
    </citation>
    <scope>NUCLEOTIDE SEQUENCE [LARGE SCALE GENOMIC DNA]</scope>
    <source>
        <strain evidence="13 14">LSU 92-RS-03</strain>
    </source>
</reference>
<dbReference type="Proteomes" id="UP000253551">
    <property type="component" value="Unassembled WGS sequence"/>
</dbReference>
<evidence type="ECO:0000256" key="9">
    <source>
        <dbReference type="ARBA" id="ARBA00048048"/>
    </source>
</evidence>
<dbReference type="GO" id="GO:0016020">
    <property type="term" value="C:membrane"/>
    <property type="evidence" value="ECO:0007669"/>
    <property type="project" value="UniProtKB-SubCell"/>
</dbReference>
<evidence type="ECO:0000256" key="7">
    <source>
        <dbReference type="ARBA" id="ARBA00023288"/>
    </source>
</evidence>
<dbReference type="EC" id="2.3.1.225" evidence="10"/>
<dbReference type="GO" id="GO:0019706">
    <property type="term" value="F:protein-cysteine S-palmitoyltransferase activity"/>
    <property type="evidence" value="ECO:0007669"/>
    <property type="project" value="UniProtKB-EC"/>
</dbReference>
<name>A0A367IP94_RHIST</name>
<evidence type="ECO:0000256" key="8">
    <source>
        <dbReference type="ARBA" id="ARBA00023315"/>
    </source>
</evidence>
<evidence type="ECO:0000256" key="6">
    <source>
        <dbReference type="ARBA" id="ARBA00023139"/>
    </source>
</evidence>
<dbReference type="Pfam" id="PF01529">
    <property type="entry name" value="DHHC"/>
    <property type="match status" value="1"/>
</dbReference>
<feature type="transmembrane region" description="Helical" evidence="10">
    <location>
        <begin position="20"/>
        <end position="42"/>
    </location>
</feature>
<keyword evidence="14" id="KW-1185">Reference proteome</keyword>
<proteinExistence type="inferred from homology"/>
<accession>A0A367IP94</accession>
<organism evidence="13 14">
    <name type="scientific">Rhizopus stolonifer</name>
    <name type="common">Rhizopus nigricans</name>
    <dbReference type="NCBI Taxonomy" id="4846"/>
    <lineage>
        <taxon>Eukaryota</taxon>
        <taxon>Fungi</taxon>
        <taxon>Fungi incertae sedis</taxon>
        <taxon>Mucoromycota</taxon>
        <taxon>Mucoromycotina</taxon>
        <taxon>Mucoromycetes</taxon>
        <taxon>Mucorales</taxon>
        <taxon>Mucorineae</taxon>
        <taxon>Rhizopodaceae</taxon>
        <taxon>Rhizopus</taxon>
    </lineage>
</organism>
<evidence type="ECO:0000313" key="14">
    <source>
        <dbReference type="Proteomes" id="UP000253551"/>
    </source>
</evidence>
<keyword evidence="7" id="KW-0449">Lipoprotein</keyword>
<gene>
    <name evidence="13" type="primary">PFA4_2</name>
    <name evidence="13" type="ORF">CU098_003822</name>
</gene>